<evidence type="ECO:0000256" key="1">
    <source>
        <dbReference type="ARBA" id="ARBA00022679"/>
    </source>
</evidence>
<dbReference type="PANTHER" id="PTHR48207">
    <property type="entry name" value="SUCCINATE--HYDROXYMETHYLGLUTARATE COA-TRANSFERASE"/>
    <property type="match status" value="1"/>
</dbReference>
<sequence>MTAKKYIEINKFEDTLKPRPWPVTPPPSREEAEKIYQAREEKSPDALAFCRFLEDILKYEDRFKKPEALQGLVVINAGIWRHATMFAAMTLGELGAEVIKVEPTKARGPSGYVRGDPLRYLTPFGREEYMIKDNVYGEPCGLDFIHFMRNQYSVTLNLESEEGREIFKKLVSHADILLENYPPGYFDSLGIGYRQLSKINPRLIYVWIGQMGQWGPNKDRTSKFGQWMLDPIAQCMNSFVHNTGYPQDLLERGRGGDPTRSGVWIADLVAGEQAVVNALAALYYREEVSGRGQFIEVTAAEALMDILDFDIMWYGHTGSIKARTGSWDPNLNQYAWNPCKDGFMMIGGQSDRLWYRIGMCIERDLPIFGPLIHEDPFLKEMAARNALHGLIKTYTLTTMWLKSQTRDQVERKLMEYEVAAGPVQFIDEVAEYYHFKYRKYVDLIEDTYYGPLLYCTHALSYQHRTPARVKWMGRPVGADNELIYSKYLGYGNEKLRELRERGVI</sequence>
<evidence type="ECO:0000313" key="2">
    <source>
        <dbReference type="EMBL" id="HGT82408.1"/>
    </source>
</evidence>
<reference evidence="2" key="1">
    <citation type="journal article" date="2020" name="mSystems">
        <title>Genome- and Community-Level Interaction Insights into Carbon Utilization and Element Cycling Functions of Hydrothermarchaeota in Hydrothermal Sediment.</title>
        <authorList>
            <person name="Zhou Z."/>
            <person name="Liu Y."/>
            <person name="Xu W."/>
            <person name="Pan J."/>
            <person name="Luo Z.H."/>
            <person name="Li M."/>
        </authorList>
    </citation>
    <scope>NUCLEOTIDE SEQUENCE [LARGE SCALE GENOMIC DNA]</scope>
    <source>
        <strain evidence="2">SpSt-587</strain>
    </source>
</reference>
<gene>
    <name evidence="2" type="ORF">ENT52_01600</name>
</gene>
<dbReference type="InterPro" id="IPR044855">
    <property type="entry name" value="CoA-Trfase_III_dom3_sf"/>
</dbReference>
<dbReference type="SUPFAM" id="SSF89796">
    <property type="entry name" value="CoA-transferase family III (CaiB/BaiF)"/>
    <property type="match status" value="1"/>
</dbReference>
<accession>A0A7J3M117</accession>
<keyword evidence="1 2" id="KW-0808">Transferase</keyword>
<proteinExistence type="predicted"/>
<comment type="caution">
    <text evidence="2">The sequence shown here is derived from an EMBL/GenBank/DDBJ whole genome shotgun (WGS) entry which is preliminary data.</text>
</comment>
<dbReference type="EMBL" id="DSYZ01000038">
    <property type="protein sequence ID" value="HGT82408.1"/>
    <property type="molecule type" value="Genomic_DNA"/>
</dbReference>
<dbReference type="Pfam" id="PF02515">
    <property type="entry name" value="CoA_transf_3"/>
    <property type="match status" value="1"/>
</dbReference>
<dbReference type="Gene3D" id="3.30.1540.10">
    <property type="entry name" value="formyl-coa transferase, domain 3"/>
    <property type="match status" value="1"/>
</dbReference>
<dbReference type="InterPro" id="IPR003673">
    <property type="entry name" value="CoA-Trfase_fam_III"/>
</dbReference>
<name>A0A7J3M117_ARCFL</name>
<protein>
    <submittedName>
        <fullName evidence="2">CoA transferase</fullName>
    </submittedName>
</protein>
<dbReference type="AlphaFoldDB" id="A0A7J3M117"/>
<dbReference type="InterPro" id="IPR023606">
    <property type="entry name" value="CoA-Trfase_III_dom_1_sf"/>
</dbReference>
<dbReference type="Gene3D" id="3.40.50.10540">
    <property type="entry name" value="Crotonobetainyl-coa:carnitine coa-transferase, domain 1"/>
    <property type="match status" value="1"/>
</dbReference>
<dbReference type="PANTHER" id="PTHR48207:SF3">
    <property type="entry name" value="SUCCINATE--HYDROXYMETHYLGLUTARATE COA-TRANSFERASE"/>
    <property type="match status" value="1"/>
</dbReference>
<dbReference type="GO" id="GO:0008410">
    <property type="term" value="F:CoA-transferase activity"/>
    <property type="evidence" value="ECO:0007669"/>
    <property type="project" value="TreeGrafter"/>
</dbReference>
<dbReference type="InterPro" id="IPR050483">
    <property type="entry name" value="CoA-transferase_III_domain"/>
</dbReference>
<organism evidence="2">
    <name type="scientific">Archaeoglobus fulgidus</name>
    <dbReference type="NCBI Taxonomy" id="2234"/>
    <lineage>
        <taxon>Archaea</taxon>
        <taxon>Methanobacteriati</taxon>
        <taxon>Methanobacteriota</taxon>
        <taxon>Archaeoglobi</taxon>
        <taxon>Archaeoglobales</taxon>
        <taxon>Archaeoglobaceae</taxon>
        <taxon>Archaeoglobus</taxon>
    </lineage>
</organism>